<dbReference type="Proteomes" id="UP000078561">
    <property type="component" value="Unassembled WGS sequence"/>
</dbReference>
<sequence>MITYTSVFSDGSLDRITITESFRRQSVMSSADRREQLLTEAGRGVDGDQFQLPSSQVKTVSDHQMKVDALS</sequence>
<evidence type="ECO:0000313" key="3">
    <source>
        <dbReference type="Proteomes" id="UP000078561"/>
    </source>
</evidence>
<reference evidence="2" key="1">
    <citation type="submission" date="2016-04" db="EMBL/GenBank/DDBJ databases">
        <authorList>
            <person name="Evans L.H."/>
            <person name="Alamgir A."/>
            <person name="Owens N."/>
            <person name="Weber N.D."/>
            <person name="Virtaneva K."/>
            <person name="Barbian K."/>
            <person name="Babar A."/>
            <person name="Rosenke K."/>
        </authorList>
    </citation>
    <scope>NUCLEOTIDE SEQUENCE [LARGE SCALE GENOMIC DNA]</scope>
    <source>
        <strain evidence="2">CBS 101.48</strain>
    </source>
</reference>
<accession>A0A168NKU4</accession>
<dbReference type="EMBL" id="LT553414">
    <property type="protein sequence ID" value="SAM00731.1"/>
    <property type="molecule type" value="Genomic_DNA"/>
</dbReference>
<proteinExistence type="predicted"/>
<organism evidence="2">
    <name type="scientific">Absidia glauca</name>
    <name type="common">Pin mould</name>
    <dbReference type="NCBI Taxonomy" id="4829"/>
    <lineage>
        <taxon>Eukaryota</taxon>
        <taxon>Fungi</taxon>
        <taxon>Fungi incertae sedis</taxon>
        <taxon>Mucoromycota</taxon>
        <taxon>Mucoromycotina</taxon>
        <taxon>Mucoromycetes</taxon>
        <taxon>Mucorales</taxon>
        <taxon>Cunninghamellaceae</taxon>
        <taxon>Absidia</taxon>
    </lineage>
</organism>
<evidence type="ECO:0000313" key="2">
    <source>
        <dbReference type="EMBL" id="SAM00731.1"/>
    </source>
</evidence>
<protein>
    <submittedName>
        <fullName evidence="2">Uncharacterized protein</fullName>
    </submittedName>
</protein>
<name>A0A168NKU4_ABSGL</name>
<keyword evidence="3" id="KW-1185">Reference proteome</keyword>
<feature type="region of interest" description="Disordered" evidence="1">
    <location>
        <begin position="40"/>
        <end position="71"/>
    </location>
</feature>
<feature type="compositionally biased region" description="Basic and acidic residues" evidence="1">
    <location>
        <begin position="60"/>
        <end position="71"/>
    </location>
</feature>
<dbReference type="InParanoid" id="A0A168NKU4"/>
<dbReference type="AlphaFoldDB" id="A0A168NKU4"/>
<evidence type="ECO:0000256" key="1">
    <source>
        <dbReference type="SAM" id="MobiDB-lite"/>
    </source>
</evidence>
<gene>
    <name evidence="2" type="primary">ABSGL_06454.1 scaffold 8356</name>
</gene>